<keyword evidence="2" id="KW-1185">Reference proteome</keyword>
<organism evidence="1 2">
    <name type="scientific">Nocardioides panacis</name>
    <dbReference type="NCBI Taxonomy" id="2849501"/>
    <lineage>
        <taxon>Bacteria</taxon>
        <taxon>Bacillati</taxon>
        <taxon>Actinomycetota</taxon>
        <taxon>Actinomycetes</taxon>
        <taxon>Propionibacteriales</taxon>
        <taxon>Nocardioidaceae</taxon>
        <taxon>Nocardioides</taxon>
    </lineage>
</organism>
<dbReference type="KEGG" id="nps:KRR39_05110"/>
<evidence type="ECO:0000313" key="2">
    <source>
        <dbReference type="Proteomes" id="UP000683575"/>
    </source>
</evidence>
<proteinExistence type="predicted"/>
<dbReference type="AlphaFoldDB" id="A0A975T052"/>
<sequence>MKIFLSSDMEGTAGVVDWAQCRPGQPEYEHYRMLLQAEVNAAIEGAQAAGAQEFLVNDSHSTMQNLRPEGLAGHARYLSGRHKPLYMMQGLDSTFDAVFLVSYHGSMATSAPLSHTYNPRAIAQVRLNGTEVGESGVNALVALGYGVPVVLVTGDDVTAAEAARVSPGVRAAVVKTAVTRFAADSLHPEVARELIRSEAEAAVRGLGSAEPPAISLPATLDVTFRNPDLAELATWVTGVERTGTSTVAMTDDDPVRLFRRFITTVLLTRDLAE</sequence>
<reference evidence="1" key="1">
    <citation type="submission" date="2021-06" db="EMBL/GenBank/DDBJ databases">
        <title>Complete genome sequence of Nocardioides sp. G188.</title>
        <authorList>
            <person name="Im W.-T."/>
        </authorList>
    </citation>
    <scope>NUCLEOTIDE SEQUENCE</scope>
    <source>
        <strain evidence="1">G188</strain>
    </source>
</reference>
<dbReference type="EMBL" id="CP077062">
    <property type="protein sequence ID" value="QWZ09178.1"/>
    <property type="molecule type" value="Genomic_DNA"/>
</dbReference>
<dbReference type="CDD" id="cd08663">
    <property type="entry name" value="DAP_dppA_1"/>
    <property type="match status" value="1"/>
</dbReference>
<dbReference type="Pfam" id="PF04951">
    <property type="entry name" value="Peptidase_M55"/>
    <property type="match status" value="1"/>
</dbReference>
<dbReference type="PIRSF" id="PIRSF015853">
    <property type="entry name" value="Pep_DppA"/>
    <property type="match status" value="1"/>
</dbReference>
<dbReference type="InterPro" id="IPR007035">
    <property type="entry name" value="Peptidase_M55"/>
</dbReference>
<evidence type="ECO:0000313" key="1">
    <source>
        <dbReference type="EMBL" id="QWZ09178.1"/>
    </source>
</evidence>
<dbReference type="RefSeq" id="WP_216941024.1">
    <property type="nucleotide sequence ID" value="NZ_CP077062.1"/>
</dbReference>
<gene>
    <name evidence="1" type="ORF">KRR39_05110</name>
</gene>
<name>A0A975T052_9ACTN</name>
<protein>
    <submittedName>
        <fullName evidence="1">M55 family metallopeptidase</fullName>
    </submittedName>
</protein>
<accession>A0A975T052</accession>
<dbReference type="Proteomes" id="UP000683575">
    <property type="component" value="Chromosome"/>
</dbReference>